<comment type="pathway">
    <text evidence="4">Lipid metabolism; fatty acid biosynthesis.</text>
</comment>
<dbReference type="InterPro" id="IPR049490">
    <property type="entry name" value="C883_1060-like_KR_N"/>
</dbReference>
<dbReference type="GO" id="GO:0005886">
    <property type="term" value="C:plasma membrane"/>
    <property type="evidence" value="ECO:0007669"/>
    <property type="project" value="TreeGrafter"/>
</dbReference>
<dbReference type="PROSITE" id="PS52004">
    <property type="entry name" value="KS3_2"/>
    <property type="match status" value="5"/>
</dbReference>
<feature type="compositionally biased region" description="Polar residues" evidence="14">
    <location>
        <begin position="6046"/>
        <end position="6057"/>
    </location>
</feature>
<sequence>MEFSVASIASYIQHIIADKMGVDREEINIKKPFFSIGVSSLVSEEILAELALSFDGLSSTLLFEQPSVTKLAKHLANLTPEFENAPIIEWLTDNEAVNQQSPSEQQSSDILQTKSTQQTEKTEQVASESLANNEVDVANTDSADSTESSESTESFDQQVSSEDAIAVIGISGHFPEASNPRQLWRNLIENRNSVTPVPEKRWDAEALFSDDQTDRQAIFGKWGGFLDGIEYFDPMFFQIPYREAELMDPQQKLFLQCGWELMEDAGYADKELRNTDNIGVYVGVTWNEFSLVVRDANLMEQAYKGPGSLYWGIANRLSYFLDFKGPSVALDTACSSSLVAIHDACQALRNGDCQMAVAGGVNLNLHPAKYQFLSQNHFLSSEGLCRSFGEGGDGYVPGEGVATVLLKPLAQAERDGDFIYGVIRGTSTNHGGKVTGYTVPNPVAHTDLIKTAIDRAGIAANKVNYVECHGTGTELGDPIEITGLTNAFAPDSLAAADQQKQFCAIGSLKSNIGHLEAAAGVAGLIKILLSMQNQTLPASLHAENENPKLKLADSPFYLVKENQKWAASHVDNSVGQADAPAMVAGLSSFGAGGSNAHLIAQNYISEQNFTSKDFGQLPVVLSAQSQAQLAQMVADLADFFNTEVSLLPAETASCYSLINIASSLLAGRQAETERLVILASSIDELQQQLNQLAATETEQWQTINYVLLATAKDNQTDGSAEQQLELVDWAKAWVSGECEKTDLALFSALQQNSRKVPLPTYAFAKERSWLLEGYPLVPLVDLTPNNNLLHPLVDENISTVYQQKFAKTFRTSEFVLRDHLVNETYVIPGVCHLEMARKCASEAVAEMAVEIRDVWFSNVISVPEERRVEIDLTVDEQDLNYQIHDPVTETIFSRGKIAWPDADYQPTAVAQLDVPALQAQMNDEWAISDVYPKFIETGIIQKRSFQVLKRMQFNGDQAIAKLVLPDNLLAEFEQFAFHPALMDGIVQTAMMHVQYTNDYDVKILPFHFSSVKLIAPMQTEVLVYSRIIDQAKKQFDLVLTDLEGKPLVQVDNFILREMKGDGENPAVSDKQQVVALAPEGEAETATDILQHYYYPVWLPSALTKAAEVVGEVSGETEKSLDAQQTLYVSTVSTSITATDTCQLLQIVANESDSQAAQIDAAQTNTVYQVQANQLERYQAVVEQLKTIGKLPQRLIFDFSQLADSDIQFTDVGLNVFLLIKSLITQCKSLQISVLAAKDNTAALPYIQALAGLFKTLKVEKPNFKGRVFTVEQSLLENVTADFNSLNQFITTDWQTQSQGFEVLYQGTKLEDANNKGIQRFSRSFSQLAKAEIREDITALRHQGHYLITGGMGGIGLVFAKYLLENFNAQVYLTGRSKLDDNKQQKLDQLNQLTEFGQAHYIVCDVNNQTSLSQVISDIGSQLNGIIHSAGTIEDNFILKKTADAFVRVTQPKVVGASLLDQLTADIELDFFCLFSSVTAILGNLGQADYGYANAFQDNFCAQRNQLVEQGERSGRSLAINWPYWKNGGMRLTDKEEAVLTRNFGFTPLENDTGIQALIDGLQANIDQLAVLEGDQAKIQSVLGLTEPDPQENPASNADKGSDNTESAKPAAIKYLSELFAQELKIPAERIDPTSSFERYGFDSIVMIDLINIMEKQFTSLPKTLFFEYQTIDELADYFATNHSEHFSAKTEGSSAADKGTKQPAKTATVQSDFAIENVDQAQQSLRFSAKLAPTKVVKPTQKFAKADRLEQSINDDDIAIIGVSGRYPQASNLDEFWQNLASGKDSVQEVPEHLWDWQQFYQPGKQTAGKSYSKWGGFLSDVDQFDAMYFNISPKEAETMDPQERLFLQTATHAIQDSGYTPQTLSKRANAKQKVAGDNNPVGVFVGVMWGDYQLHGVQSQNASQWTTPRSFYWAIANRLSYFYNFSGPSLAIDTACSSSLTAIHMACESLKRGEVDVAIAGGVNLTLHPNKYNLLSEMQFLSTDGRCRSFGEGGDGYVPGDGVGAVVLKPLAQAKADGDDIYAVIKGSALNHGGKTSGFTVPNPNRQSALIKDAFAKSGVNPRHVSYVEAHGTGTSLGDPVEMIGLNKAFQQDDKQYCAIGSVKANIGHLEAAAGIAALTKVLLQLKHKQIAPSIHSTELNSNIDFSRSPFAVQQELGQWQRPQFVDPDNQQSIEVPRLAAISSFGAGGSNAHIVIEEFVTEQLAETKVVGEQHGVQQQPQAVLLSAHNQQALQQAAAQLAGFIEQNTEINLADLAYTSQVGRENFEFRLAFIANNIAELTTVIATYLDAENTEVATDNILVGQASKAAGIQQIINQGQQMLSDWYQQNAQASLATIWVNGGDVDWSQITRNAKRIHIPGYVFTTKRFWTPLPHESSKNSQVAGELTSLIAQNVSTLEQQTYLSLLNAQQPHYQGHLVNGQAIVAGAALAELAVQAAALAQGHEVTEQVGLHISQIDWLAPINLNADSASVALHTEVVRDPANFALCEVRTAHPDAFSAQEHAFSSQAQKSAIAKSSEQTVYMQARLALAEQQQIAAKTSAQINLNAYQQKGQILASGDVQRVFSQFAIELSGKYTAIETIWSSPNFALAHVRTGGSQHTDQSDCYLNPALLDCALRTCLFIGQQTNGTAGQLQVPRELSNLYSVHALPAEFYVLATQLPTESSTGAPASSAQNQYQNHYQLQLVDEQGQQFAIVERFTTQTISNLGTSLSDSEADPVKKNNAESSAQAGESEQLPAVELYLKQALGKVTKLDVADIDSAVALEKYGIDSVMIMALNEALEAKFGELSKTLFYEYQNISSLAGYFVEQHSEQLTQVIVESPLDTEVEVTNSAQVSKVSEKQANQPSQHALRWDFAQLRLQNNRAQISGSQANGQPQGDIAIVGISGKYPKADNLDEFWQNLLAARDCIEEIPASRWDLNQEYVANTIELGKSSGKWGGFINGIAEFDTNLFNILPEQAKTMDPQERLFLQTVWQTLEDAGYAPSYFGQAERERKVGVFAGSMWNQYSQLGLENTAKGQPSMSYSWDASIANRVSYFFDLHGPSVSIDTACSSSLLAIHQACESIKKGECKAAIAGGVNLSLHPYKYQTLTQMQMLASDGRCRSFGEGGDGYVPGEGVGAVLLKPLADAERDGDQIYAVIKGGATNHNGKTNGFTVPNPNAQSEGLQTALQNAGVSLQDLSYIEAHGTGTALGDPIEFNALNRLLKADDQAQQSVALGSVKSNIGHLEGAAGIVALTKVALQLKHQTLVPSLHSDKLNPALDFNSSQLYIPQQITAWQAESGQKRCAAIASLGAGGSNTYLVVEEYSNIERSESEKQHQTGGDEALNEQLIVLSAQSFTSLQGQISKLENWLATANDIRLADVAYTLQVGRAALSHRLAFSVTNIADLRAALSSCHQQLTRLNADSAILKTHVWSANTTQIQYSYVANARDKGWSFSHIDAAAITNRQQLISAWLNGEAIDWQQFAALLNHTASKNLPARRIALPTYSFELQEYWLEATEADFASKRLAPLVASNVSNFNWQAYQSEFSDRTPLIADHKVGEQTIIAGTVLLETALQAAKLAQTSSTLKCSSGQSISNAQSSEETGQGLGEFNQARHIRWYKPFIAAPRKSVTTVLFADEPQSLSFEMIGSDELETLQQADDFNSKVSRTVAVQGQFTQVELAAKPLLDLVTMQQTWLPATNNVAEINQSFVEFGLNLSGGYQAIRSVLIPQKQVAADKNINRSQQALIKLELVPEHIKEQQEFTLAPAVLDGALRSVLMALVFQTPVDGAKWQQLLLPRSLTSLTWYRQIPTTAFAHVKLAEVDYQLQADVHADIDLYDQHGRLVAELTGFYAVAGNVQARRTENIAKDLELSKQESRAVAQVTLSAAQAVTTVSAAAEQALKQLLTDAFSQATGFAAAQVQFAQTFDALGIDSITITKLNRILDQHFEPLSKTLFFECNSLAQVQSYLVDKHSAQVAALVGGAQSAAADNAVPARVATEQAALSASDPKQTDLGYTYINYKSQAIELSSQELTQDDWIVCFGLAQPQLLQLQQTSKARLLNLVQSEAGELQIDWQAELVTAEFDISKPNLVSELLAQLAQQHPTSLQVNVFQTERVDYTVSTASSATKPSDISQGVAKQVQQQADELLKLIRSFAQGLRQADLTLAVQLRVWSYGFANNQQPHMDAVIGLANALPAVSQQLEIELIRLHPGLITHTSGSQSDTKSYNSTEKWQRIVSQHFAAQTSSTALYANQVFAGQANIFEYGLDEQARLYKLADVSQQLVKSAALPLANQSSYLITGGLGAIGLVMASYLANQAQAQQRHITIYLAGRSAQTSQAFNQRLADKPELNSSWVKCQYIQLDISQLENVEQAIADINENAELKGILHCAGQSASVNLLDASDQEFAAPITAKLAGTLNLDQASQQCELDFYLLFSSVTAQMGDFGAGSYAYGNRFLDSFAATRNLQTIKGQRAGRCLSIGWPLWQLDGVQQDDEVVRQALNEFGLQAITAEQGITIVEHCWAQAQTNILSHVSLLFGDAKTVRDKFGLAIQPVEQIASASLTTELVIASDASHSDVGQSHQLPINSRIANALSQAQHRIQIDDDIAIIGLSGHYPQADSLQAFWQNLAQGRDCITEVPNNRWNANDNFSTDRNEKGKVYAKWGSFIDGVDQFDAQLFNISPREAELMDPQERLFLQTSQHCLDDAGYSREFLSQHAVGVYVGVMWGQYQLFDIDAEQEKYGRPGSSFAAIANRVSYSFDFHGPSLSLDTMCSSSLTALHHARQSILAGECDYALAGGVNLSLHPNKYQQLAQGQFLSTDGRCRTFGQGGDGYVPGEGVGVVLLKRLSKAIADNDHIYGVIKATAVNHGGRTNGFTVPNPLAQGDVIKSALKQAAWPAESLSYIEAHGTGTSLGDPIEINGLARAFNTEQRGYCAIGSVKSNIGHLESAAGIAGITKVLLQMQHQTLVPSLHSDTLNENIDFAQTPFNVNRQLQPWHRPVVATDAAQRNQTHYPMRAGVSSFGAGGSNGHVLIEEFQAADRIDFAGVNSTQQTVIPVSAMSAERLQAQVAALTDFLTQTEIDSPELHLADIAFTLQVGRSHAAHRLAVVASSVEQLVISLNNWLETGSDSYVIAGVVDGQSSQLELSLDSQQKVELVHSFINKQNLLGLASAWATSINLDWNQVVDVLYPQRQPGRVSLPVTVLQTQRFWIKQKSTSTAVVNEGLHPLIDQNLSSLFSQQYKKTLTGSEFYLRDHLIGMDQAKMILPGVAYIEMARAAAQNAFAKQAYVTGIRNLMWMSPIVVDGQSQAVFANIQQQNHELKFEIVSELNGSQAVNASGEIIYASELQNSGEILDIEAIRVQASGRYDGNTLYNYYRSIGYQYGPAFQVTAEVYTQDNWALSHLVLPEFLLAGSQSYLLHPSLMDAALRTCLAIDGLQQLSSPIVPFSLEELHYYAPVNQSCYAYATLESSQEQSGASLKRYDIKICDAKGNICVQIFGFAARQLPDYSNKNHYFSSLWQSTDSATSMEKNNQPIDEPCLLIAYPGQKLTELKLAENMIIATQSSNYQQLANNSYELDFTDSQQVKLLFSDLAEHDLQPATVINGLNLVTDEANLICYQAKADKPALQELETTLDFSIYTTLYLFQASEAVNAGAKVQYLYLHQQQHDICLPHNQAISGFAKSLLGLNHRFSVISVGLPSNNADLSIEQVGQLLRNELNNDDAYSGIEIRYQVSKDSSLLTTQQLEQQEQTAQLNDSASLTRSVKRYQALNEDQLSQQSLPAAFTFAGTYIITGGMGKLGQIFARYLITQLQANVILTGRSTANVRTEQLLNELNQLGGKVIYLTCDTASLASVQQLLSQAKAEFGEVKAVLHSAGVVDEVNALELDREGFAQTLQAKVHGGVNLVRAMQAEAVDHLVLFSSISSLLGDLGSGSYAYANKFLNGLAEFYQHQSLQPINSQQELAAELTVTSINWPLWHEGESAEGGMTIPEDEKAVYDFSGMVPLNEQDGIRAFETCLRAAQSNLFVACGNGEKIARTLKVVTVEQVNSVQANSSQASPEPVSTKPASSKPVSTEPQVVAKHATTSAQPQTDNAALHFLLESLASVIKMPASQIDKTARFESYGLDSVMLMEFNKVLSDTLGELPKTVLFEYDSIDSLLAYLANKHADALAQFSGNSPEQAASEKSLQSANEISANIAHDPLSKPQQDKSTTNQFDDKRAELKVANSAKMNLGFATGRGQQDNRVAVVGISGMFPEAENLQQFWQKVVTGENCLREIPANRWDKDAFFTQGLPAGQGLSCSQWGGFIERANFFDPSLFKISEAEAQRLDPQLRLMLKVAWQALEDGGYSPEALAHVPFGVYVGVMNDDYTWLAAEAYRQTGQYQGPGAFASEIANRISYAFDVKGPSLTVEAACASSSSAIHLARTAIVNGECEMALAGGVNLSLHQGKYLMLNQMKVLAPSGEEKTFDAAANGLVPSEGVGAVILKRYDQAVKDGDFIYGVISGSAIGHSGVGPAQNLPSVQALEHNITKALDSAGVNARDISYIESHGTGTELGDPIELKALSNAFKRHTQDTSYCAIGSKANLGHLEAASGICSLIKVLLSFKHNTLAPCANLNEINPSFDASQSPFYFPKEAKKWRAPTAIHSSENQRLSATSREQKGKRIAGINSFGLGGSNAFLVVESHQAKPRQIVDVNRLKPQIFVLSAPSQEQLQRMACNLAEFLKQQDQATRENMDFCQSVAFTLQTGRRAYTERLAIVADGIDELINKLELFASKTTNIVACYSGNTTAGKEILHLLSGSDGEAFIESTMLAKDHSKLADLWVKGCNIPWQMLHGRGVHRTPLPTYPFAEKEYSLKTLLSVAGEPQAAEHLAVKDVEVTKAAARQQQVAVEKHPIATEHQENKRSWFKIAQQLNSKLERYNQSAQPAQKLKAEKVLPKSAHKFGDFEAVYLATASQQASFAPDITSRVQQWSINLPHAMDVELLEKTWTQLANQLTVLRTVWPKNRNKIYQAIISRADAFDCSDMWRAVKASIGLDAAMEQSQLSLINSGIAYQLTWLCDDDCSQQAVLSFDNAVFSANDSLRLMKLFAALCQQDIELKDLSLADYSQIAVMPSNDEAQQQVNREFWQQQALTFEEQLPDLANLDSQVVAAELWSSAPKLQVKLPSQLAEKLRLLGWHYHIDLQTMVSAAWSLVLARHAKAKAVAINVNQAATALSDINHTLCSQQAGSEALLTVEPFAASLNNWPQVIKTSVRQKVVEWLVDIQHCAAQLQNHAQVPSEVLQQTRLQQLPIDSSVTVFDLTTQHAQPHSWQFNPKAINGSSTQALQLIVERDLASIELNLVFDDSQFSAQQVDTWLQYLEVTLQAFVANPLRNPAAISLMTREEYRQKFWQNLEKAD</sequence>
<dbReference type="SMART" id="SM01294">
    <property type="entry name" value="PKS_PP_betabranch"/>
    <property type="match status" value="1"/>
</dbReference>
<dbReference type="InterPro" id="IPR018201">
    <property type="entry name" value="Ketoacyl_synth_AS"/>
</dbReference>
<feature type="domain" description="Carrier" evidence="15">
    <location>
        <begin position="6071"/>
        <end position="6147"/>
    </location>
</feature>
<dbReference type="InterPro" id="IPR057326">
    <property type="entry name" value="KR_dom"/>
</dbReference>
<evidence type="ECO:0000256" key="14">
    <source>
        <dbReference type="SAM" id="MobiDB-lite"/>
    </source>
</evidence>
<feature type="active site" description="Proton donor; for dehydratase activity" evidence="12">
    <location>
        <position position="5406"/>
    </location>
</feature>
<dbReference type="GO" id="GO:0071770">
    <property type="term" value="P:DIM/DIP cell wall layer assembly"/>
    <property type="evidence" value="ECO:0007669"/>
    <property type="project" value="TreeGrafter"/>
</dbReference>
<evidence type="ECO:0000256" key="4">
    <source>
        <dbReference type="ARBA" id="ARBA00005194"/>
    </source>
</evidence>
<evidence type="ECO:0000259" key="16">
    <source>
        <dbReference type="PROSITE" id="PS52004"/>
    </source>
</evidence>
<dbReference type="InterPro" id="IPR049551">
    <property type="entry name" value="PKS_DH_C"/>
</dbReference>
<feature type="domain" description="Ketosynthase family 3 (KS3)" evidence="16">
    <location>
        <begin position="4584"/>
        <end position="5016"/>
    </location>
</feature>
<dbReference type="GO" id="GO:0006633">
    <property type="term" value="P:fatty acid biosynthetic process"/>
    <property type="evidence" value="ECO:0007669"/>
    <property type="project" value="UniProtKB-UniPathway"/>
</dbReference>
<dbReference type="EMBL" id="CP026604">
    <property type="protein sequence ID" value="AWB65702.1"/>
    <property type="molecule type" value="Genomic_DNA"/>
</dbReference>
<feature type="active site" description="Proton donor; for dehydratase activity" evidence="12">
    <location>
        <position position="3752"/>
    </location>
</feature>
<feature type="active site" description="Proton acceptor; for dehydratase activity" evidence="12">
    <location>
        <position position="3538"/>
    </location>
</feature>
<dbReference type="PROSITE" id="PS50075">
    <property type="entry name" value="CARRIER"/>
    <property type="match status" value="3"/>
</dbReference>
<evidence type="ECO:0000256" key="8">
    <source>
        <dbReference type="ARBA" id="ARBA00022553"/>
    </source>
</evidence>
<feature type="domain" description="Ketosynthase family 3 (KS3)" evidence="16">
    <location>
        <begin position="162"/>
        <end position="602"/>
    </location>
</feature>
<feature type="region of interest" description="C-terminal hotdog fold" evidence="12">
    <location>
        <begin position="3678"/>
        <end position="3843"/>
    </location>
</feature>
<dbReference type="Pfam" id="PF08659">
    <property type="entry name" value="KR"/>
    <property type="match status" value="3"/>
</dbReference>
<dbReference type="KEGG" id="cate:C2869_04275"/>
<feature type="domain" description="Carrier" evidence="15">
    <location>
        <begin position="1606"/>
        <end position="1682"/>
    </location>
</feature>
<dbReference type="GO" id="GO:0031177">
    <property type="term" value="F:phosphopantetheine binding"/>
    <property type="evidence" value="ECO:0007669"/>
    <property type="project" value="InterPro"/>
</dbReference>
<dbReference type="SMART" id="SM00822">
    <property type="entry name" value="PKS_KR"/>
    <property type="match status" value="3"/>
</dbReference>
<dbReference type="FunFam" id="3.40.47.10:FF:000019">
    <property type="entry name" value="Polyketide synthase type I"/>
    <property type="match status" value="4"/>
</dbReference>
<dbReference type="CDD" id="cd00833">
    <property type="entry name" value="PKS"/>
    <property type="match status" value="5"/>
</dbReference>
<evidence type="ECO:0000313" key="19">
    <source>
        <dbReference type="Proteomes" id="UP000244441"/>
    </source>
</evidence>
<comment type="subcellular location">
    <subcellularLocation>
        <location evidence="2">Cytoplasm</location>
    </subcellularLocation>
</comment>
<dbReference type="PROSITE" id="PS52019">
    <property type="entry name" value="PKS_MFAS_DH"/>
    <property type="match status" value="4"/>
</dbReference>
<feature type="domain" description="PKS/mFAS DH" evidence="17">
    <location>
        <begin position="2381"/>
        <end position="2710"/>
    </location>
</feature>
<feature type="active site" description="Proton donor; for dehydratase activity" evidence="12">
    <location>
        <position position="983"/>
    </location>
</feature>
<dbReference type="InterPro" id="IPR050091">
    <property type="entry name" value="PKS_NRPS_Biosynth_Enz"/>
</dbReference>
<dbReference type="Pfam" id="PF21394">
    <property type="entry name" value="Beta-ketacyl_N"/>
    <property type="match status" value="2"/>
</dbReference>
<dbReference type="SMART" id="SM00825">
    <property type="entry name" value="PKS_KS"/>
    <property type="match status" value="5"/>
</dbReference>
<dbReference type="InterPro" id="IPR036736">
    <property type="entry name" value="ACP-like_sf"/>
</dbReference>
<feature type="region of interest" description="N-terminal hotdog fold" evidence="12">
    <location>
        <begin position="3501"/>
        <end position="3658"/>
    </location>
</feature>
<proteinExistence type="inferred from homology"/>
<feature type="domain" description="Ketosynthase family 3 (KS3)" evidence="16">
    <location>
        <begin position="2877"/>
        <end position="3305"/>
    </location>
</feature>
<dbReference type="CDD" id="cd08953">
    <property type="entry name" value="KR_2_SDR_x"/>
    <property type="match status" value="2"/>
</dbReference>
<dbReference type="PROSITE" id="PS00606">
    <property type="entry name" value="KS3_1"/>
    <property type="match status" value="4"/>
</dbReference>
<evidence type="ECO:0000256" key="5">
    <source>
        <dbReference type="ARBA" id="ARBA00006484"/>
    </source>
</evidence>
<comment type="function">
    <text evidence="11">Involved in production of the polyketide antibiotic thailandamide.</text>
</comment>
<dbReference type="Pfam" id="PF14765">
    <property type="entry name" value="PS-DH"/>
    <property type="match status" value="4"/>
</dbReference>
<dbReference type="SUPFAM" id="SSF52777">
    <property type="entry name" value="CoA-dependent acyltransferases"/>
    <property type="match status" value="2"/>
</dbReference>
<evidence type="ECO:0000259" key="15">
    <source>
        <dbReference type="PROSITE" id="PS50075"/>
    </source>
</evidence>
<keyword evidence="9" id="KW-0808">Transferase</keyword>
<feature type="coiled-coil region" evidence="13">
    <location>
        <begin position="668"/>
        <end position="698"/>
    </location>
</feature>
<evidence type="ECO:0000256" key="9">
    <source>
        <dbReference type="ARBA" id="ARBA00022679"/>
    </source>
</evidence>
<evidence type="ECO:0000256" key="1">
    <source>
        <dbReference type="ARBA" id="ARBA00001957"/>
    </source>
</evidence>
<dbReference type="InterPro" id="IPR042104">
    <property type="entry name" value="PKS_dehydratase_sf"/>
</dbReference>
<name>A0A2S0VNE8_9ALTE</name>
<dbReference type="SUPFAM" id="SSF51735">
    <property type="entry name" value="NAD(P)-binding Rossmann-fold domains"/>
    <property type="match status" value="3"/>
</dbReference>
<dbReference type="InterPro" id="IPR020807">
    <property type="entry name" value="PKS_DH"/>
</dbReference>
<feature type="region of interest" description="Disordered" evidence="14">
    <location>
        <begin position="97"/>
        <end position="159"/>
    </location>
</feature>
<feature type="domain" description="PKS/mFAS DH" evidence="17">
    <location>
        <begin position="3501"/>
        <end position="3843"/>
    </location>
</feature>
<gene>
    <name evidence="18" type="ORF">C2869_04275</name>
</gene>
<feature type="compositionally biased region" description="Polar residues" evidence="14">
    <location>
        <begin position="97"/>
        <end position="111"/>
    </location>
</feature>
<dbReference type="SMART" id="SM00823">
    <property type="entry name" value="PKS_PP"/>
    <property type="match status" value="5"/>
</dbReference>
<dbReference type="GO" id="GO:0005737">
    <property type="term" value="C:cytoplasm"/>
    <property type="evidence" value="ECO:0007669"/>
    <property type="project" value="UniProtKB-SubCell"/>
</dbReference>
<dbReference type="InterPro" id="IPR036291">
    <property type="entry name" value="NAD(P)-bd_dom_sf"/>
</dbReference>
<dbReference type="Proteomes" id="UP000244441">
    <property type="component" value="Chromosome"/>
</dbReference>
<dbReference type="InterPro" id="IPR020806">
    <property type="entry name" value="PKS_PP-bd"/>
</dbReference>
<dbReference type="RefSeq" id="WP_108601776.1">
    <property type="nucleotide sequence ID" value="NZ_CP026604.1"/>
</dbReference>
<evidence type="ECO:0000256" key="2">
    <source>
        <dbReference type="ARBA" id="ARBA00004496"/>
    </source>
</evidence>
<dbReference type="Gene3D" id="3.40.50.720">
    <property type="entry name" value="NAD(P)-binding Rossmann-like Domain"/>
    <property type="match status" value="3"/>
</dbReference>
<keyword evidence="19" id="KW-1185">Reference proteome</keyword>
<keyword evidence="6" id="KW-0596">Phosphopantetheine</keyword>
<dbReference type="InterPro" id="IPR016039">
    <property type="entry name" value="Thiolase-like"/>
</dbReference>
<dbReference type="GO" id="GO:0004315">
    <property type="term" value="F:3-oxoacyl-[acyl-carrier-protein] synthase activity"/>
    <property type="evidence" value="ECO:0007669"/>
    <property type="project" value="InterPro"/>
</dbReference>
<feature type="region of interest" description="N-terminal hotdog fold" evidence="12">
    <location>
        <begin position="2381"/>
        <end position="2535"/>
    </location>
</feature>
<evidence type="ECO:0000256" key="10">
    <source>
        <dbReference type="ARBA" id="ARBA00022737"/>
    </source>
</evidence>
<evidence type="ECO:0000256" key="6">
    <source>
        <dbReference type="ARBA" id="ARBA00022450"/>
    </source>
</evidence>
<keyword evidence="7" id="KW-0963">Cytoplasm</keyword>
<feature type="region of interest" description="C-terminal hotdog fold" evidence="12">
    <location>
        <begin position="5345"/>
        <end position="5492"/>
    </location>
</feature>
<dbReference type="InterPro" id="IPR006162">
    <property type="entry name" value="Ppantetheine_attach_site"/>
</dbReference>
<organism evidence="18 19">
    <name type="scientific">Saccharobesus litoralis</name>
    <dbReference type="NCBI Taxonomy" id="2172099"/>
    <lineage>
        <taxon>Bacteria</taxon>
        <taxon>Pseudomonadati</taxon>
        <taxon>Pseudomonadota</taxon>
        <taxon>Gammaproteobacteria</taxon>
        <taxon>Alteromonadales</taxon>
        <taxon>Alteromonadaceae</taxon>
        <taxon>Saccharobesus</taxon>
    </lineage>
</organism>
<feature type="active site" description="Proton acceptor; for dehydratase activity" evidence="12">
    <location>
        <position position="819"/>
    </location>
</feature>
<dbReference type="Pfam" id="PF00109">
    <property type="entry name" value="ketoacyl-synt"/>
    <property type="match status" value="5"/>
</dbReference>
<dbReference type="Gene3D" id="3.30.559.10">
    <property type="entry name" value="Chloramphenicol acetyltransferase-like domain"/>
    <property type="match status" value="1"/>
</dbReference>
<dbReference type="Pfam" id="PF00550">
    <property type="entry name" value="PP-binding"/>
    <property type="match status" value="5"/>
</dbReference>
<dbReference type="InterPro" id="IPR020841">
    <property type="entry name" value="PKS_Beta-ketoAc_synthase_dom"/>
</dbReference>
<protein>
    <recommendedName>
        <fullName evidence="20">Polyketide synthase</fullName>
    </recommendedName>
</protein>
<feature type="domain" description="PKS/mFAS DH" evidence="17">
    <location>
        <begin position="790"/>
        <end position="1064"/>
    </location>
</feature>
<feature type="compositionally biased region" description="Low complexity" evidence="14">
    <location>
        <begin position="140"/>
        <end position="156"/>
    </location>
</feature>
<feature type="region of interest" description="Disordered" evidence="14">
    <location>
        <begin position="6031"/>
        <end position="6057"/>
    </location>
</feature>
<keyword evidence="8" id="KW-0597">Phosphoprotein</keyword>
<dbReference type="Gene3D" id="1.10.1240.100">
    <property type="match status" value="5"/>
</dbReference>
<comment type="pathway">
    <text evidence="3">Antibiotic biosynthesis.</text>
</comment>
<evidence type="ECO:0008006" key="20">
    <source>
        <dbReference type="Google" id="ProtNLM"/>
    </source>
</evidence>
<feature type="active site" description="Proton acceptor; for dehydratase activity" evidence="12">
    <location>
        <position position="5236"/>
    </location>
</feature>
<reference evidence="18 19" key="1">
    <citation type="submission" date="2018-01" db="EMBL/GenBank/DDBJ databases">
        <title>Genome sequence of a Cantenovulum-like bacteria.</title>
        <authorList>
            <person name="Tan W.R."/>
            <person name="Lau N.-S."/>
            <person name="Go F."/>
            <person name="Amirul A.-A.A."/>
        </authorList>
    </citation>
    <scope>NUCLEOTIDE SEQUENCE [LARGE SCALE GENOMIC DNA]</scope>
    <source>
        <strain evidence="18 19">CCB-QB4</strain>
    </source>
</reference>
<dbReference type="InterPro" id="IPR049900">
    <property type="entry name" value="PKS_mFAS_DH"/>
</dbReference>
<feature type="region of interest" description="C-terminal hotdog fold" evidence="12">
    <location>
        <begin position="922"/>
        <end position="1064"/>
    </location>
</feature>
<dbReference type="Gene3D" id="3.40.47.10">
    <property type="match status" value="5"/>
</dbReference>
<dbReference type="SUPFAM" id="SSF47336">
    <property type="entry name" value="ACP-like"/>
    <property type="match status" value="5"/>
</dbReference>
<dbReference type="Pfam" id="PF02801">
    <property type="entry name" value="Ketoacyl-synt_C"/>
    <property type="match status" value="5"/>
</dbReference>
<dbReference type="SUPFAM" id="SSF53901">
    <property type="entry name" value="Thiolase-like"/>
    <property type="match status" value="5"/>
</dbReference>
<feature type="region of interest" description="Disordered" evidence="14">
    <location>
        <begin position="1584"/>
        <end position="1606"/>
    </location>
</feature>
<dbReference type="Gene3D" id="1.10.1200.10">
    <property type="entry name" value="ACP-like"/>
    <property type="match status" value="5"/>
</dbReference>
<dbReference type="InterPro" id="IPR054514">
    <property type="entry name" value="RhiE-like_linker"/>
</dbReference>
<feature type="region of interest" description="C-terminal hotdog fold" evidence="12">
    <location>
        <begin position="2554"/>
        <end position="2710"/>
    </location>
</feature>
<dbReference type="OrthoDB" id="9757559at2"/>
<comment type="cofactor">
    <cofactor evidence="1">
        <name>pantetheine 4'-phosphate</name>
        <dbReference type="ChEBI" id="CHEBI:47942"/>
    </cofactor>
</comment>
<feature type="region of interest" description="N-terminal hotdog fold" evidence="12">
    <location>
        <begin position="790"/>
        <end position="904"/>
    </location>
</feature>
<dbReference type="InterPro" id="IPR049552">
    <property type="entry name" value="PKS_DH_N"/>
</dbReference>
<dbReference type="PANTHER" id="PTHR43775:SF37">
    <property type="entry name" value="SI:DKEY-61P9.11"/>
    <property type="match status" value="1"/>
</dbReference>
<evidence type="ECO:0000256" key="12">
    <source>
        <dbReference type="PROSITE-ProRule" id="PRU01363"/>
    </source>
</evidence>
<evidence type="ECO:0000259" key="17">
    <source>
        <dbReference type="PROSITE" id="PS52019"/>
    </source>
</evidence>
<dbReference type="InterPro" id="IPR014031">
    <property type="entry name" value="Ketoacyl_synth_C"/>
</dbReference>
<dbReference type="Gene3D" id="3.30.559.30">
    <property type="entry name" value="Nonribosomal peptide synthetase, condensation domain"/>
    <property type="match status" value="1"/>
</dbReference>
<dbReference type="InterPro" id="IPR023213">
    <property type="entry name" value="CAT-like_dom_sf"/>
</dbReference>
<feature type="region of interest" description="Disordered" evidence="14">
    <location>
        <begin position="2708"/>
        <end position="2732"/>
    </location>
</feature>
<dbReference type="Pfam" id="PF22336">
    <property type="entry name" value="RhiE-like_linker"/>
    <property type="match status" value="2"/>
</dbReference>
<evidence type="ECO:0000313" key="18">
    <source>
        <dbReference type="EMBL" id="AWB65702.1"/>
    </source>
</evidence>
<evidence type="ECO:0000256" key="13">
    <source>
        <dbReference type="SAM" id="Coils"/>
    </source>
</evidence>
<dbReference type="InterPro" id="IPR014030">
    <property type="entry name" value="Ketoacyl_synth_N"/>
</dbReference>
<dbReference type="GO" id="GO:0004312">
    <property type="term" value="F:fatty acid synthase activity"/>
    <property type="evidence" value="ECO:0007669"/>
    <property type="project" value="TreeGrafter"/>
</dbReference>
<dbReference type="Pfam" id="PF00668">
    <property type="entry name" value="Condensation"/>
    <property type="match status" value="1"/>
</dbReference>
<feature type="active site" description="Proton acceptor; for dehydratase activity" evidence="12">
    <location>
        <position position="2417"/>
    </location>
</feature>
<dbReference type="InterPro" id="IPR001242">
    <property type="entry name" value="Condensation_dom"/>
</dbReference>
<dbReference type="Pfam" id="PF22621">
    <property type="entry name" value="CurL-like_PKS_C"/>
    <property type="match status" value="3"/>
</dbReference>
<dbReference type="Pfam" id="PF21089">
    <property type="entry name" value="PKS_DH_N"/>
    <property type="match status" value="4"/>
</dbReference>
<keyword evidence="10" id="KW-0677">Repeat</keyword>
<dbReference type="PANTHER" id="PTHR43775">
    <property type="entry name" value="FATTY ACID SYNTHASE"/>
    <property type="match status" value="1"/>
</dbReference>
<dbReference type="SMART" id="SM00826">
    <property type="entry name" value="PKS_DH"/>
    <property type="match status" value="1"/>
</dbReference>
<feature type="domain" description="Ketosynthase family 3 (KS3)" evidence="16">
    <location>
        <begin position="6223"/>
        <end position="6665"/>
    </location>
</feature>
<feature type="domain" description="Carrier" evidence="15">
    <location>
        <begin position="6"/>
        <end position="79"/>
    </location>
</feature>
<evidence type="ECO:0000256" key="11">
    <source>
        <dbReference type="ARBA" id="ARBA00054155"/>
    </source>
</evidence>
<feature type="domain" description="PKS/mFAS DH" evidence="17">
    <location>
        <begin position="5207"/>
        <end position="5492"/>
    </location>
</feature>
<dbReference type="UniPathway" id="UPA00094"/>
<dbReference type="InterPro" id="IPR013968">
    <property type="entry name" value="PKS_KR"/>
</dbReference>
<feature type="region of interest" description="N-terminal hotdog fold" evidence="12">
    <location>
        <begin position="5207"/>
        <end position="5329"/>
    </location>
</feature>
<dbReference type="Gene3D" id="3.10.129.110">
    <property type="entry name" value="Polyketide synthase dehydratase"/>
    <property type="match status" value="4"/>
</dbReference>
<comment type="similarity">
    <text evidence="5">Belongs to the short-chain dehydrogenases/reductases (SDR) family.</text>
</comment>
<evidence type="ECO:0000256" key="3">
    <source>
        <dbReference type="ARBA" id="ARBA00004792"/>
    </source>
</evidence>
<feature type="domain" description="Ketosynthase family 3 (KS3)" evidence="16">
    <location>
        <begin position="1755"/>
        <end position="2199"/>
    </location>
</feature>
<dbReference type="PROSITE" id="PS00012">
    <property type="entry name" value="PHOSPHOPANTETHEINE"/>
    <property type="match status" value="1"/>
</dbReference>
<evidence type="ECO:0000256" key="7">
    <source>
        <dbReference type="ARBA" id="ARBA00022490"/>
    </source>
</evidence>
<feature type="active site" description="Proton donor; for dehydratase activity" evidence="12">
    <location>
        <position position="2614"/>
    </location>
</feature>
<accession>A0A2S0VNE8</accession>
<keyword evidence="13" id="KW-0175">Coiled coil</keyword>
<dbReference type="InterPro" id="IPR009081">
    <property type="entry name" value="PP-bd_ACP"/>
</dbReference>